<dbReference type="InterPro" id="IPR008638">
    <property type="entry name" value="FhaB/CdiA-like_TPS"/>
</dbReference>
<dbReference type="InterPro" id="IPR012334">
    <property type="entry name" value="Pectin_lyas_fold"/>
</dbReference>
<protein>
    <recommendedName>
        <fullName evidence="3">Filamentous haemagglutinin FhaB/tRNA nuclease CdiA-like TPS domain-containing protein</fullName>
    </recommendedName>
</protein>
<dbReference type="NCBIfam" id="TIGR01731">
    <property type="entry name" value="fil_hemag_20aa"/>
    <property type="match status" value="6"/>
</dbReference>
<evidence type="ECO:0000256" key="1">
    <source>
        <dbReference type="SAM" id="MobiDB-lite"/>
    </source>
</evidence>
<accession>A0A2S0PC84</accession>
<dbReference type="RefSeq" id="WP_107889653.1">
    <property type="nucleotide sequence ID" value="NZ_CP028519.1"/>
</dbReference>
<dbReference type="InterPro" id="IPR008619">
    <property type="entry name" value="Filamentous_hemagglutn_rpt"/>
</dbReference>
<dbReference type="STRING" id="1122240.GCA_000620105_03555"/>
<evidence type="ECO:0000313" key="5">
    <source>
        <dbReference type="Proteomes" id="UP000244173"/>
    </source>
</evidence>
<keyword evidence="2" id="KW-0732">Signal</keyword>
<sequence>MTLPTHFPPLFLALLTPGTVLSAQADGIVADPGAASTQQPVVQRTASGLPQVDIQTPNAAGVSHNHYRQFDVGPRGAILNNARHDVQTELGGWVRGNPALASGSARLIINEVNSSQPSLLRGLLEVAGPRADVIVANPSGITCAGCGFINADRSTLSTGRPQPGPQGNLDSFRVSNGTVRIEGAGLYAGLSSHTAIFARAVEINAGLWARHLRVVTGANRISADGDSVTAEAADAATRPQFALDSALLGGMYAGKIFLTGTEHGVGVNLGGKVTAGDGGLVLHADGRLEVSGTVHSEGSARLHSHERLDNRGGILTARGNISLDGARLNNAGGRIESTAGALDMTARAGGIGNRAGRIKAAGRIVLTSDGIDNRGGTIAGQQLVIDARQATLDNRNGGLDAREDLSLNGSSHLGNRQGHIRAGGRLAIGTPSTPLRGIVNHDGELHAGRQLTIHADQFDGDGRLYSGGDFHLAVHGDLSHGGTLRAGGDATARVGGILLNLGRMETGRRLTLSSAHFANAGLLGGDVIRLSSTGRVENLGLIDGRRVHIGASRLSNDAGNSHAAMITARDRLDIGVQSLDNHPHARIFSAGDLLIGGGLDDNDHASGRAGSVVNRGATFEALGKLILRATRLRNLRNRESGTSIPARILSGGPMLLDTGRLTNDDSLILANLADRPVIVPARPPAPEPTAPAPETTAPAPETAWVPAPPAPETAGGPAPPFPPWLHDRFRAQQEERERRAQLTGRRFDTSHHADEARYHARLAQTLLPAHDWQLIPGVVLSAMQMARLTGRVHPGLFSLGADGRIDLGTLPGRGRDAGASRRDRQEDGAPVFR</sequence>
<evidence type="ECO:0000256" key="2">
    <source>
        <dbReference type="SAM" id="SignalP"/>
    </source>
</evidence>
<reference evidence="4 5" key="1">
    <citation type="submission" date="2018-04" db="EMBL/GenBank/DDBJ databases">
        <title>Denitrifier Microvirgula.</title>
        <authorList>
            <person name="Anderson E."/>
            <person name="Jang J."/>
            <person name="Ishii S."/>
        </authorList>
    </citation>
    <scope>NUCLEOTIDE SEQUENCE [LARGE SCALE GENOMIC DNA]</scope>
    <source>
        <strain evidence="4 5">BE2.4</strain>
    </source>
</reference>
<dbReference type="EMBL" id="CP028519">
    <property type="protein sequence ID" value="AVY94887.1"/>
    <property type="molecule type" value="Genomic_DNA"/>
</dbReference>
<feature type="compositionally biased region" description="Pro residues" evidence="1">
    <location>
        <begin position="681"/>
        <end position="691"/>
    </location>
</feature>
<dbReference type="NCBIfam" id="TIGR01901">
    <property type="entry name" value="adhes_NPXG"/>
    <property type="match status" value="1"/>
</dbReference>
<dbReference type="InterPro" id="IPR011050">
    <property type="entry name" value="Pectin_lyase_fold/virulence"/>
</dbReference>
<feature type="region of interest" description="Disordered" evidence="1">
    <location>
        <begin position="681"/>
        <end position="715"/>
    </location>
</feature>
<feature type="chain" id="PRO_5015409697" description="Filamentous haemagglutinin FhaB/tRNA nuclease CdiA-like TPS domain-containing protein" evidence="2">
    <location>
        <begin position="26"/>
        <end position="833"/>
    </location>
</feature>
<keyword evidence="5" id="KW-1185">Reference proteome</keyword>
<dbReference type="SMART" id="SM00912">
    <property type="entry name" value="Haemagg_act"/>
    <property type="match status" value="1"/>
</dbReference>
<dbReference type="KEGG" id="maer:DAI18_13190"/>
<feature type="compositionally biased region" description="Basic and acidic residues" evidence="1">
    <location>
        <begin position="813"/>
        <end position="827"/>
    </location>
</feature>
<feature type="compositionally biased region" description="Pro residues" evidence="1">
    <location>
        <begin position="706"/>
        <end position="715"/>
    </location>
</feature>
<dbReference type="OrthoDB" id="5666689at2"/>
<organism evidence="4 5">
    <name type="scientific">Microvirgula aerodenitrificans</name>
    <dbReference type="NCBI Taxonomy" id="57480"/>
    <lineage>
        <taxon>Bacteria</taxon>
        <taxon>Pseudomonadati</taxon>
        <taxon>Pseudomonadota</taxon>
        <taxon>Betaproteobacteria</taxon>
        <taxon>Neisseriales</taxon>
        <taxon>Aquaspirillaceae</taxon>
        <taxon>Microvirgula</taxon>
    </lineage>
</organism>
<dbReference type="Gene3D" id="2.160.20.10">
    <property type="entry name" value="Single-stranded right-handed beta-helix, Pectin lyase-like"/>
    <property type="match status" value="1"/>
</dbReference>
<dbReference type="Pfam" id="PF05594">
    <property type="entry name" value="Fil_haemagg"/>
    <property type="match status" value="3"/>
</dbReference>
<dbReference type="Pfam" id="PF05860">
    <property type="entry name" value="TPS"/>
    <property type="match status" value="1"/>
</dbReference>
<evidence type="ECO:0000313" key="4">
    <source>
        <dbReference type="EMBL" id="AVY94887.1"/>
    </source>
</evidence>
<feature type="region of interest" description="Disordered" evidence="1">
    <location>
        <begin position="807"/>
        <end position="833"/>
    </location>
</feature>
<evidence type="ECO:0000259" key="3">
    <source>
        <dbReference type="SMART" id="SM00912"/>
    </source>
</evidence>
<dbReference type="SUPFAM" id="SSF51126">
    <property type="entry name" value="Pectin lyase-like"/>
    <property type="match status" value="1"/>
</dbReference>
<dbReference type="Proteomes" id="UP000244173">
    <property type="component" value="Chromosome"/>
</dbReference>
<dbReference type="InterPro" id="IPR010069">
    <property type="entry name" value="CdiA_FHA1_rpt"/>
</dbReference>
<feature type="compositionally biased region" description="Low complexity" evidence="1">
    <location>
        <begin position="692"/>
        <end position="705"/>
    </location>
</feature>
<gene>
    <name evidence="4" type="ORF">DAI18_13190</name>
</gene>
<proteinExistence type="predicted"/>
<name>A0A2S0PC84_9NEIS</name>
<feature type="signal peptide" evidence="2">
    <location>
        <begin position="1"/>
        <end position="25"/>
    </location>
</feature>
<feature type="domain" description="Filamentous haemagglutinin FhaB/tRNA nuclease CdiA-like TPS" evidence="3">
    <location>
        <begin position="46"/>
        <end position="166"/>
    </location>
</feature>
<dbReference type="AlphaFoldDB" id="A0A2S0PC84"/>